<evidence type="ECO:0000313" key="10">
    <source>
        <dbReference type="EMBL" id="GAB77068.1"/>
    </source>
</evidence>
<dbReference type="SUPFAM" id="SSF90123">
    <property type="entry name" value="ABC transporter transmembrane region"/>
    <property type="match status" value="1"/>
</dbReference>
<dbReference type="GO" id="GO:0005886">
    <property type="term" value="C:plasma membrane"/>
    <property type="evidence" value="ECO:0007669"/>
    <property type="project" value="UniProtKB-SubCell"/>
</dbReference>
<dbReference type="SUPFAM" id="SSF52540">
    <property type="entry name" value="P-loop containing nucleoside triphosphate hydrolases"/>
    <property type="match status" value="1"/>
</dbReference>
<keyword evidence="6 7" id="KW-0472">Membrane</keyword>
<feature type="transmembrane region" description="Helical" evidence="7">
    <location>
        <begin position="21"/>
        <end position="47"/>
    </location>
</feature>
<proteinExistence type="predicted"/>
<dbReference type="PROSITE" id="PS50893">
    <property type="entry name" value="ABC_TRANSPORTER_2"/>
    <property type="match status" value="1"/>
</dbReference>
<comment type="caution">
    <text evidence="10">The sequence shown here is derived from an EMBL/GenBank/DDBJ whole genome shotgun (WGS) entry which is preliminary data.</text>
</comment>
<dbReference type="Gene3D" id="1.20.1560.10">
    <property type="entry name" value="ABC transporter type 1, transmembrane domain"/>
    <property type="match status" value="1"/>
</dbReference>
<feature type="domain" description="ABC transporter" evidence="8">
    <location>
        <begin position="347"/>
        <end position="555"/>
    </location>
</feature>
<dbReference type="PROSITE" id="PS50929">
    <property type="entry name" value="ABC_TM1F"/>
    <property type="match status" value="1"/>
</dbReference>
<name>K6V4K9_9MICO</name>
<accession>K6V4K9</accession>
<dbReference type="Proteomes" id="UP000008495">
    <property type="component" value="Unassembled WGS sequence"/>
</dbReference>
<feature type="transmembrane region" description="Helical" evidence="7">
    <location>
        <begin position="130"/>
        <end position="149"/>
    </location>
</feature>
<dbReference type="CDD" id="cd03228">
    <property type="entry name" value="ABCC_MRP_Like"/>
    <property type="match status" value="1"/>
</dbReference>
<dbReference type="InterPro" id="IPR003593">
    <property type="entry name" value="AAA+_ATPase"/>
</dbReference>
<organism evidence="10 11">
    <name type="scientific">Austwickia chelonae NBRC 105200</name>
    <dbReference type="NCBI Taxonomy" id="1184607"/>
    <lineage>
        <taxon>Bacteria</taxon>
        <taxon>Bacillati</taxon>
        <taxon>Actinomycetota</taxon>
        <taxon>Actinomycetes</taxon>
        <taxon>Micrococcales</taxon>
        <taxon>Dermatophilaceae</taxon>
        <taxon>Austwickia</taxon>
    </lineage>
</organism>
<reference evidence="10 11" key="1">
    <citation type="submission" date="2012-08" db="EMBL/GenBank/DDBJ databases">
        <title>Whole genome shotgun sequence of Austwickia chelonae NBRC 105200.</title>
        <authorList>
            <person name="Yoshida I."/>
            <person name="Hosoyama A."/>
            <person name="Tsuchikane K."/>
            <person name="Katsumata H."/>
            <person name="Ando Y."/>
            <person name="Ohji S."/>
            <person name="Hamada M."/>
            <person name="Tamura T."/>
            <person name="Yamazoe A."/>
            <person name="Yamazaki S."/>
            <person name="Fujita N."/>
        </authorList>
    </citation>
    <scope>NUCLEOTIDE SEQUENCE [LARGE SCALE GENOMIC DNA]</scope>
    <source>
        <strain evidence="10 11">NBRC 105200</strain>
    </source>
</reference>
<comment type="subcellular location">
    <subcellularLocation>
        <location evidence="1">Cell membrane</location>
        <topology evidence="1">Multi-pass membrane protein</topology>
    </subcellularLocation>
</comment>
<dbReference type="InterPro" id="IPR011527">
    <property type="entry name" value="ABC1_TM_dom"/>
</dbReference>
<feature type="transmembrane region" description="Helical" evidence="7">
    <location>
        <begin position="155"/>
        <end position="174"/>
    </location>
</feature>
<evidence type="ECO:0000256" key="2">
    <source>
        <dbReference type="ARBA" id="ARBA00022692"/>
    </source>
</evidence>
<dbReference type="InterPro" id="IPR017871">
    <property type="entry name" value="ABC_transporter-like_CS"/>
</dbReference>
<dbReference type="RefSeq" id="WP_006501820.1">
    <property type="nucleotide sequence ID" value="NZ_BAGZ01000004.1"/>
</dbReference>
<dbReference type="PANTHER" id="PTHR24221">
    <property type="entry name" value="ATP-BINDING CASSETTE SUB-FAMILY B"/>
    <property type="match status" value="1"/>
</dbReference>
<dbReference type="InterPro" id="IPR036640">
    <property type="entry name" value="ABC1_TM_sf"/>
</dbReference>
<keyword evidence="3" id="KW-0547">Nucleotide-binding</keyword>
<dbReference type="Pfam" id="PF00005">
    <property type="entry name" value="ABC_tran"/>
    <property type="match status" value="1"/>
</dbReference>
<dbReference type="InterPro" id="IPR003439">
    <property type="entry name" value="ABC_transporter-like_ATP-bd"/>
</dbReference>
<evidence type="ECO:0000259" key="9">
    <source>
        <dbReference type="PROSITE" id="PS50929"/>
    </source>
</evidence>
<feature type="transmembrane region" description="Helical" evidence="7">
    <location>
        <begin position="53"/>
        <end position="70"/>
    </location>
</feature>
<gene>
    <name evidence="10" type="ORF">AUCHE_04_01090</name>
</gene>
<dbReference type="InterPro" id="IPR027417">
    <property type="entry name" value="P-loop_NTPase"/>
</dbReference>
<feature type="transmembrane region" description="Helical" evidence="7">
    <location>
        <begin position="242"/>
        <end position="268"/>
    </location>
</feature>
<keyword evidence="4" id="KW-0067">ATP-binding</keyword>
<dbReference type="Gene3D" id="3.40.50.300">
    <property type="entry name" value="P-loop containing nucleotide triphosphate hydrolases"/>
    <property type="match status" value="1"/>
</dbReference>
<dbReference type="EMBL" id="BAGZ01000004">
    <property type="protein sequence ID" value="GAB77068.1"/>
    <property type="molecule type" value="Genomic_DNA"/>
</dbReference>
<evidence type="ECO:0000313" key="11">
    <source>
        <dbReference type="Proteomes" id="UP000008495"/>
    </source>
</evidence>
<dbReference type="SMART" id="SM00382">
    <property type="entry name" value="AAA"/>
    <property type="match status" value="1"/>
</dbReference>
<dbReference type="GO" id="GO:0016887">
    <property type="term" value="F:ATP hydrolysis activity"/>
    <property type="evidence" value="ECO:0007669"/>
    <property type="project" value="InterPro"/>
</dbReference>
<evidence type="ECO:0000256" key="5">
    <source>
        <dbReference type="ARBA" id="ARBA00022989"/>
    </source>
</evidence>
<keyword evidence="11" id="KW-1185">Reference proteome</keyword>
<dbReference type="OrthoDB" id="9806127at2"/>
<dbReference type="PROSITE" id="PS00211">
    <property type="entry name" value="ABC_TRANSPORTER_1"/>
    <property type="match status" value="1"/>
</dbReference>
<dbReference type="STRING" id="100225.SAMN05421595_2207"/>
<dbReference type="eggNOG" id="COG4988">
    <property type="taxonomic scope" value="Bacteria"/>
</dbReference>
<dbReference type="GO" id="GO:0140359">
    <property type="term" value="F:ABC-type transporter activity"/>
    <property type="evidence" value="ECO:0007669"/>
    <property type="project" value="InterPro"/>
</dbReference>
<sequence length="555" mass="58923">MIDRRLWLAVRPHRARLALTTGLLCLITVSWWIQAVALSVALAAVVAGDHDRVVVGAIGVVTCLSVRAVLREWQVRSALRLGEAVRTDLRRGVLRACLVPERLHDAQDRMGARVLAATDGVDGVDKYVSLYIPHVVQVWVMPPLLILAVGAAYPVVGLVAAAGVLIAVAGPRWWDRLMTRRGGEHSDTYESLSADLLESLRSMRLLRAVGAVERRRALLEGRSEALHRATVRAMRVSLASTAVIDGGVQVGVVVSGLCAAVVAAGGVLPGGVGWWSQMTPFMVLMLASEIFRPVRDLARQWHAGYVGLSFMSQVGKALPDGVSGVLARTGEPGGAPRPVRAEDVRAVRIEEVSFSWPDGTPVLTGVSAHWPLQGQVVGVAGPSGVGKSTLLDIVSGLLSPTGGRVVLECSRGERAPRPEDVAVVSQHPVFLAGSIRENLLVAAPPETSDEVLVAALRAAAAPELAERGLDHVLAEGGRSLSGGQRQRLAIARALVSDRPVMVLDEPTSALDGDRSATVMQTLVRESARRVVVVTAHRAEALAACDVVLDLEGVRR</sequence>
<protein>
    <submittedName>
        <fullName evidence="10">Putative ABC transporter protein</fullName>
    </submittedName>
</protein>
<dbReference type="PANTHER" id="PTHR24221:SF590">
    <property type="entry name" value="COMPONENT LINKED WITH THE ASSEMBLY OF CYTOCHROME' TRANSPORT TRANSMEMBRANE ATP-BINDING PROTEIN ABC TRANSPORTER CYDD-RELATED"/>
    <property type="match status" value="1"/>
</dbReference>
<dbReference type="InterPro" id="IPR039421">
    <property type="entry name" value="Type_1_exporter"/>
</dbReference>
<evidence type="ECO:0000256" key="7">
    <source>
        <dbReference type="SAM" id="Phobius"/>
    </source>
</evidence>
<evidence type="ECO:0000256" key="4">
    <source>
        <dbReference type="ARBA" id="ARBA00022840"/>
    </source>
</evidence>
<evidence type="ECO:0000259" key="8">
    <source>
        <dbReference type="PROSITE" id="PS50893"/>
    </source>
</evidence>
<evidence type="ECO:0000256" key="1">
    <source>
        <dbReference type="ARBA" id="ARBA00004651"/>
    </source>
</evidence>
<keyword evidence="5 7" id="KW-1133">Transmembrane helix</keyword>
<evidence type="ECO:0000256" key="6">
    <source>
        <dbReference type="ARBA" id="ARBA00023136"/>
    </source>
</evidence>
<feature type="domain" description="ABC transmembrane type-1" evidence="9">
    <location>
        <begin position="33"/>
        <end position="303"/>
    </location>
</feature>
<evidence type="ECO:0000256" key="3">
    <source>
        <dbReference type="ARBA" id="ARBA00022741"/>
    </source>
</evidence>
<dbReference type="GO" id="GO:0005524">
    <property type="term" value="F:ATP binding"/>
    <property type="evidence" value="ECO:0007669"/>
    <property type="project" value="UniProtKB-KW"/>
</dbReference>
<dbReference type="AlphaFoldDB" id="K6V4K9"/>
<keyword evidence="2 7" id="KW-0812">Transmembrane</keyword>